<feature type="compositionally biased region" description="Low complexity" evidence="1">
    <location>
        <begin position="57"/>
        <end position="67"/>
    </location>
</feature>
<proteinExistence type="predicted"/>
<feature type="compositionally biased region" description="Low complexity" evidence="1">
    <location>
        <begin position="146"/>
        <end position="155"/>
    </location>
</feature>
<dbReference type="AlphaFoldDB" id="A0AA36MN11"/>
<dbReference type="Proteomes" id="UP001178507">
    <property type="component" value="Unassembled WGS sequence"/>
</dbReference>
<sequence>MYPGLASKSKCPAPPPKPPPQPHFSKAAGGPGRAFRPAPCPGWHLPGWNLPWAMPAQQRGSSSSGRSLGDLMFSQEDLNHFSEAQLDAMGKSELGQHLEELLHSDWIQPKQVFTAAYEMDADPASQPASQPSELPAAPPQGNVELPGDVFGGVEPVEPEENDSSSESEEPAPMELEKETVQENGQESHEEPAPEPVPEEPGSGRRQQLLLSPSWRLGALAAMELKRRKQLEQAEDGAQVGVLLGQIRYSQDSIRGTFRDNRMLKQMRLELSSGSKSVGQIPMLRAVYRDGLIYSADNRRLWAFKHSMNSNTRIPVIKKRTDDQFLKKLTTVTSGITIARRGDLKQY</sequence>
<feature type="region of interest" description="Disordered" evidence="1">
    <location>
        <begin position="1"/>
        <end position="69"/>
    </location>
</feature>
<accession>A0AA36MN11</accession>
<feature type="region of interest" description="Disordered" evidence="1">
    <location>
        <begin position="121"/>
        <end position="205"/>
    </location>
</feature>
<evidence type="ECO:0000256" key="1">
    <source>
        <dbReference type="SAM" id="MobiDB-lite"/>
    </source>
</evidence>
<reference evidence="2" key="1">
    <citation type="submission" date="2023-08" db="EMBL/GenBank/DDBJ databases">
        <authorList>
            <person name="Chen Y."/>
            <person name="Shah S."/>
            <person name="Dougan E. K."/>
            <person name="Thang M."/>
            <person name="Chan C."/>
        </authorList>
    </citation>
    <scope>NUCLEOTIDE SEQUENCE</scope>
</reference>
<feature type="compositionally biased region" description="Pro residues" evidence="1">
    <location>
        <begin position="12"/>
        <end position="22"/>
    </location>
</feature>
<gene>
    <name evidence="2" type="ORF">EVOR1521_LOCUS3715</name>
</gene>
<keyword evidence="3" id="KW-1185">Reference proteome</keyword>
<dbReference type="EMBL" id="CAUJNA010000230">
    <property type="protein sequence ID" value="CAJ1374085.1"/>
    <property type="molecule type" value="Genomic_DNA"/>
</dbReference>
<name>A0AA36MN11_9DINO</name>
<feature type="compositionally biased region" description="Basic and acidic residues" evidence="1">
    <location>
        <begin position="174"/>
        <end position="191"/>
    </location>
</feature>
<evidence type="ECO:0000313" key="2">
    <source>
        <dbReference type="EMBL" id="CAJ1374085.1"/>
    </source>
</evidence>
<protein>
    <submittedName>
        <fullName evidence="2">Uncharacterized protein</fullName>
    </submittedName>
</protein>
<evidence type="ECO:0000313" key="3">
    <source>
        <dbReference type="Proteomes" id="UP001178507"/>
    </source>
</evidence>
<organism evidence="2 3">
    <name type="scientific">Effrenium voratum</name>
    <dbReference type="NCBI Taxonomy" id="2562239"/>
    <lineage>
        <taxon>Eukaryota</taxon>
        <taxon>Sar</taxon>
        <taxon>Alveolata</taxon>
        <taxon>Dinophyceae</taxon>
        <taxon>Suessiales</taxon>
        <taxon>Symbiodiniaceae</taxon>
        <taxon>Effrenium</taxon>
    </lineage>
</organism>
<feature type="compositionally biased region" description="Low complexity" evidence="1">
    <location>
        <begin position="1"/>
        <end position="11"/>
    </location>
</feature>
<feature type="compositionally biased region" description="Low complexity" evidence="1">
    <location>
        <begin position="23"/>
        <end position="37"/>
    </location>
</feature>
<feature type="compositionally biased region" description="Acidic residues" evidence="1">
    <location>
        <begin position="156"/>
        <end position="171"/>
    </location>
</feature>
<comment type="caution">
    <text evidence="2">The sequence shown here is derived from an EMBL/GenBank/DDBJ whole genome shotgun (WGS) entry which is preliminary data.</text>
</comment>